<proteinExistence type="predicted"/>
<evidence type="ECO:0000313" key="3">
    <source>
        <dbReference type="Proteomes" id="UP000000417"/>
    </source>
</evidence>
<evidence type="ECO:0000313" key="2">
    <source>
        <dbReference type="EMBL" id="BAD42127.1"/>
    </source>
</evidence>
<protein>
    <submittedName>
        <fullName evidence="2">Uncharacterized protein</fullName>
    </submittedName>
</protein>
<sequence>MFDLAYLLGYASPIPTPWYHGVRVSEATELLIVLTLFLGVLAAVYFIQRWIGDY</sequence>
<name>Q67JM3_SYMTH</name>
<dbReference type="HOGENOM" id="CLU_3048734_0_0_9"/>
<dbReference type="KEGG" id="sth:STH3145"/>
<reference evidence="2 3" key="1">
    <citation type="journal article" date="2004" name="Nucleic Acids Res.">
        <title>Genome sequence of Symbiobacterium thermophilum, an uncultivable bacterium that depends on microbial commensalism.</title>
        <authorList>
            <person name="Ueda K."/>
            <person name="Yamashita A."/>
            <person name="Ishikawa J."/>
            <person name="Shimada M."/>
            <person name="Watsuji T."/>
            <person name="Morimura K."/>
            <person name="Ikeda H."/>
            <person name="Hattori M."/>
            <person name="Beppu T."/>
        </authorList>
    </citation>
    <scope>NUCLEOTIDE SEQUENCE [LARGE SCALE GENOMIC DNA]</scope>
    <source>
        <strain evidence="3">T / IAM 14863</strain>
    </source>
</reference>
<gene>
    <name evidence="2" type="ordered locus">STH3145</name>
</gene>
<evidence type="ECO:0000256" key="1">
    <source>
        <dbReference type="SAM" id="Phobius"/>
    </source>
</evidence>
<dbReference type="EMBL" id="AP006840">
    <property type="protein sequence ID" value="BAD42127.1"/>
    <property type="molecule type" value="Genomic_DNA"/>
</dbReference>
<keyword evidence="1" id="KW-0472">Membrane</keyword>
<dbReference type="Proteomes" id="UP000000417">
    <property type="component" value="Chromosome"/>
</dbReference>
<dbReference type="RefSeq" id="WP_011197258.1">
    <property type="nucleotide sequence ID" value="NC_006177.1"/>
</dbReference>
<keyword evidence="1" id="KW-0812">Transmembrane</keyword>
<organism evidence="2 3">
    <name type="scientific">Symbiobacterium thermophilum (strain DSM 24528 / JCM 14929 / IAM 14863 / T)</name>
    <dbReference type="NCBI Taxonomy" id="292459"/>
    <lineage>
        <taxon>Bacteria</taxon>
        <taxon>Bacillati</taxon>
        <taxon>Bacillota</taxon>
        <taxon>Clostridia</taxon>
        <taxon>Eubacteriales</taxon>
        <taxon>Symbiobacteriaceae</taxon>
        <taxon>Symbiobacterium</taxon>
    </lineage>
</organism>
<keyword evidence="1" id="KW-1133">Transmembrane helix</keyword>
<feature type="transmembrane region" description="Helical" evidence="1">
    <location>
        <begin position="30"/>
        <end position="47"/>
    </location>
</feature>
<dbReference type="AlphaFoldDB" id="Q67JM3"/>
<keyword evidence="3" id="KW-1185">Reference proteome</keyword>
<accession>Q67JM3</accession>
<dbReference type="STRING" id="292459.STH3145"/>